<dbReference type="PROSITE" id="PS50110">
    <property type="entry name" value="RESPONSE_REGULATORY"/>
    <property type="match status" value="1"/>
</dbReference>
<dbReference type="InterPro" id="IPR036097">
    <property type="entry name" value="HisK_dim/P_sf"/>
</dbReference>
<keyword evidence="10" id="KW-0238">DNA-binding</keyword>
<accession>A0A7X9RZA3</accession>
<dbReference type="GO" id="GO:0005524">
    <property type="term" value="F:ATP binding"/>
    <property type="evidence" value="ECO:0007669"/>
    <property type="project" value="UniProtKB-KW"/>
</dbReference>
<evidence type="ECO:0000259" key="15">
    <source>
        <dbReference type="PROSITE" id="PS50110"/>
    </source>
</evidence>
<evidence type="ECO:0000256" key="7">
    <source>
        <dbReference type="ARBA" id="ARBA00022840"/>
    </source>
</evidence>
<dbReference type="CDD" id="cd00075">
    <property type="entry name" value="HATPase"/>
    <property type="match status" value="1"/>
</dbReference>
<dbReference type="Pfam" id="PF00512">
    <property type="entry name" value="HisKA"/>
    <property type="match status" value="1"/>
</dbReference>
<dbReference type="SUPFAM" id="SSF46689">
    <property type="entry name" value="Homeodomain-like"/>
    <property type="match status" value="1"/>
</dbReference>
<dbReference type="SMART" id="SM00388">
    <property type="entry name" value="HisKA"/>
    <property type="match status" value="1"/>
</dbReference>
<keyword evidence="3 12" id="KW-0597">Phosphoprotein</keyword>
<dbReference type="InterPro" id="IPR004358">
    <property type="entry name" value="Sig_transdc_His_kin-like_C"/>
</dbReference>
<evidence type="ECO:0000256" key="8">
    <source>
        <dbReference type="ARBA" id="ARBA00023012"/>
    </source>
</evidence>
<dbReference type="PROSITE" id="PS50109">
    <property type="entry name" value="HIS_KIN"/>
    <property type="match status" value="1"/>
</dbReference>
<dbReference type="PRINTS" id="PR00344">
    <property type="entry name" value="BCTRLSENSOR"/>
</dbReference>
<dbReference type="Gene3D" id="2.60.40.10">
    <property type="entry name" value="Immunoglobulins"/>
    <property type="match status" value="1"/>
</dbReference>
<dbReference type="Gene3D" id="3.40.50.2300">
    <property type="match status" value="1"/>
</dbReference>
<dbReference type="SUPFAM" id="SSF52172">
    <property type="entry name" value="CheY-like"/>
    <property type="match status" value="1"/>
</dbReference>
<evidence type="ECO:0000256" key="10">
    <source>
        <dbReference type="ARBA" id="ARBA00023125"/>
    </source>
</evidence>
<dbReference type="Pfam" id="PF07495">
    <property type="entry name" value="Y_Y_Y"/>
    <property type="match status" value="1"/>
</dbReference>
<dbReference type="GO" id="GO:0003700">
    <property type="term" value="F:DNA-binding transcription factor activity"/>
    <property type="evidence" value="ECO:0007669"/>
    <property type="project" value="InterPro"/>
</dbReference>
<dbReference type="InterPro" id="IPR015943">
    <property type="entry name" value="WD40/YVTN_repeat-like_dom_sf"/>
</dbReference>
<feature type="modified residue" description="4-aspartylphosphate" evidence="12">
    <location>
        <position position="1086"/>
    </location>
</feature>
<comment type="catalytic activity">
    <reaction evidence="1">
        <text>ATP + protein L-histidine = ADP + protein N-phospho-L-histidine.</text>
        <dbReference type="EC" id="2.7.13.3"/>
    </reaction>
</comment>
<dbReference type="Gene3D" id="3.30.565.10">
    <property type="entry name" value="Histidine kinase-like ATPase, C-terminal domain"/>
    <property type="match status" value="1"/>
</dbReference>
<keyword evidence="17" id="KW-1185">Reference proteome</keyword>
<evidence type="ECO:0000256" key="4">
    <source>
        <dbReference type="ARBA" id="ARBA00022679"/>
    </source>
</evidence>
<gene>
    <name evidence="16" type="ORF">HHU12_26025</name>
</gene>
<evidence type="ECO:0000256" key="3">
    <source>
        <dbReference type="ARBA" id="ARBA00022553"/>
    </source>
</evidence>
<keyword evidence="7" id="KW-0067">ATP-binding</keyword>
<protein>
    <recommendedName>
        <fullName evidence="2">histidine kinase</fullName>
        <ecNumber evidence="2">2.7.13.3</ecNumber>
    </recommendedName>
</protein>
<feature type="domain" description="HTH araC/xylS-type" evidence="13">
    <location>
        <begin position="1189"/>
        <end position="1288"/>
    </location>
</feature>
<keyword evidence="9" id="KW-0805">Transcription regulation</keyword>
<dbReference type="InterPro" id="IPR018060">
    <property type="entry name" value="HTH_AraC"/>
</dbReference>
<evidence type="ECO:0000256" key="2">
    <source>
        <dbReference type="ARBA" id="ARBA00012438"/>
    </source>
</evidence>
<dbReference type="InterPro" id="IPR018062">
    <property type="entry name" value="HTH_AraC-typ_CS"/>
</dbReference>
<dbReference type="PANTHER" id="PTHR43547:SF2">
    <property type="entry name" value="HYBRID SIGNAL TRANSDUCTION HISTIDINE KINASE C"/>
    <property type="match status" value="1"/>
</dbReference>
<dbReference type="PROSITE" id="PS01124">
    <property type="entry name" value="HTH_ARAC_FAMILY_2"/>
    <property type="match status" value="1"/>
</dbReference>
<dbReference type="SUPFAM" id="SSF55874">
    <property type="entry name" value="ATPase domain of HSP90 chaperone/DNA topoisomerase II/histidine kinase"/>
    <property type="match status" value="1"/>
</dbReference>
<dbReference type="EC" id="2.7.13.3" evidence="2"/>
<dbReference type="InterPro" id="IPR001789">
    <property type="entry name" value="Sig_transdc_resp-reg_receiver"/>
</dbReference>
<dbReference type="EMBL" id="JABANE010000099">
    <property type="protein sequence ID" value="NME71451.1"/>
    <property type="molecule type" value="Genomic_DNA"/>
</dbReference>
<evidence type="ECO:0000259" key="14">
    <source>
        <dbReference type="PROSITE" id="PS50109"/>
    </source>
</evidence>
<dbReference type="SUPFAM" id="SSF47384">
    <property type="entry name" value="Homodimeric domain of signal transducing histidine kinase"/>
    <property type="match status" value="1"/>
</dbReference>
<dbReference type="Gene3D" id="1.10.287.130">
    <property type="match status" value="1"/>
</dbReference>
<evidence type="ECO:0000256" key="1">
    <source>
        <dbReference type="ARBA" id="ARBA00000085"/>
    </source>
</evidence>
<proteinExistence type="predicted"/>
<evidence type="ECO:0000256" key="6">
    <source>
        <dbReference type="ARBA" id="ARBA00022777"/>
    </source>
</evidence>
<dbReference type="Gene3D" id="2.130.10.10">
    <property type="entry name" value="YVTN repeat-like/Quinoprotein amine dehydrogenase"/>
    <property type="match status" value="2"/>
</dbReference>
<keyword evidence="8" id="KW-0902">Two-component regulatory system</keyword>
<dbReference type="SUPFAM" id="SSF63829">
    <property type="entry name" value="Calcium-dependent phosphotriesterase"/>
    <property type="match status" value="2"/>
</dbReference>
<reference evidence="16 17" key="1">
    <citation type="submission" date="2020-04" db="EMBL/GenBank/DDBJ databases">
        <title>Flammeovirga sp. SR4, a novel species isolated from seawater.</title>
        <authorList>
            <person name="Wang X."/>
        </authorList>
    </citation>
    <scope>NUCLEOTIDE SEQUENCE [LARGE SCALE GENOMIC DNA]</scope>
    <source>
        <strain evidence="16 17">ATCC 23126</strain>
    </source>
</reference>
<dbReference type="Pfam" id="PF00072">
    <property type="entry name" value="Response_reg"/>
    <property type="match status" value="1"/>
</dbReference>
<dbReference type="SMART" id="SM00448">
    <property type="entry name" value="REC"/>
    <property type="match status" value="1"/>
</dbReference>
<dbReference type="Gene3D" id="1.10.10.60">
    <property type="entry name" value="Homeodomain-like"/>
    <property type="match status" value="2"/>
</dbReference>
<dbReference type="SMART" id="SM00387">
    <property type="entry name" value="HATPase_c"/>
    <property type="match status" value="1"/>
</dbReference>
<dbReference type="CDD" id="cd17574">
    <property type="entry name" value="REC_OmpR"/>
    <property type="match status" value="1"/>
</dbReference>
<dbReference type="Pfam" id="PF12833">
    <property type="entry name" value="HTH_18"/>
    <property type="match status" value="1"/>
</dbReference>
<keyword evidence="5" id="KW-0547">Nucleotide-binding</keyword>
<dbReference type="InterPro" id="IPR011123">
    <property type="entry name" value="Y_Y_Y"/>
</dbReference>
<dbReference type="InterPro" id="IPR003661">
    <property type="entry name" value="HisK_dim/P_dom"/>
</dbReference>
<feature type="domain" description="Histidine kinase" evidence="14">
    <location>
        <begin position="791"/>
        <end position="1008"/>
    </location>
</feature>
<dbReference type="CDD" id="cd00082">
    <property type="entry name" value="HisKA"/>
    <property type="match status" value="1"/>
</dbReference>
<dbReference type="InterPro" id="IPR003594">
    <property type="entry name" value="HATPase_dom"/>
</dbReference>
<sequence length="1289" mass="149592">MNLKRILLTFFILFINTFIAFAQWDENLLFDNYNVQDGLSSHIVYDIANDQDDFTWIISPNGIQRFDGKNFKNYTIKNPAGDDIIFYKHNSGLYIDQVKKLWVFCQFGLYTYNPEIDSFEPFEITDINNKRAYTSIIEHNGYYYFLSWQMLVRWNPKKNAFKKIFLKKRITATTPYGTQGLLIASPNGLQIIKRGEAKEFQLYGINLKGAGITCLYKSSDNAVWVGTYNKGIYLIKDNKIQHIKKNVDYKISKFSTYKNKIIAGTDGHGIMVFDHDGHEVSGTNLKAINGLPINSLTVDQHQRLWIATYGKGLFLHNPHKPYLRKINTDPDPNMIADHGYSSFKDSKKRILLGTNKGMVIKDKNGKKRYLRPNHFIKTFDRNESFVVNNIVEDRHHNFWVSSYGFGLFYLDGKNFKVLKSIKNFQVGEQHYNCKFILQLELYGDKLWFRLVKGTVFGMNIIDQQFSKHPLSSTSYIYYSPQQGKMYVANHEGIYEIDQEKPKQIIKSPNLSVSAIMPIDDKSFMLGTESKGVLIFDVVKKKISPIQDNQRNLLPRRIKQILKTDLNKYVIIGDNGLFTFHYNKGKISDIHEPLQKFESHQGASILNNNNIILGSYDGFYQFPLHFEENITTAPKITFNHLTVDGKDITALNSKMLDKDINLVEEVVLNHPDRGFSLNVISPEYRDDPNFFSWKLEGYEDNYSKKSTLQEINYQNLPYGSYELKIKMYSGRNTREEVARSLIISVAPPIWATTWAKVLYTIGVLILLWLIYKSYADYIQQKHLQARNTVFAEIAHELRTPLTLIQGPLQKLEEDTDLDASATRLIGMIRSNLTRLNKRITQLLDYERINQVNEELVVKEFDIVHLIKVLIRDFDPLLQKKNIEVQIDSSKEKIMVELDFDKMEKIIYNLVSNAIKYSKENDKIFIDIKKVEDQIKFSITDHGLGIPKGNQKHIFKRFYRAENVIKNKKIGSGIGLVLSYKYTSMMHGKLFFESEENKQTTFFLELPLKVKGMRNDAVPQEISHYGDEFVEKDKEKYDYRIAVAEDNEELRAFIKTSLSDSFEVEVFENGKECFNALLENDFHLVLSDVMMPVMNGYELCNQIKSNVATSHLPIIMLTALNASMYKAEGYMHGADHYVIKPFDIRMLKYRIISLIENRKALSQLYRKQIHEDEPVKVQPVVEETIDSKFLTEFKQLIETNLTDSNYNVSEICKDIGMSRPVLYRKIKALTDLSPKEYIQTKRLNHAKKMLMESDESISTIAYESGYSDPKYFSTVFKKQFGESPSEFKQHC</sequence>
<dbReference type="SMART" id="SM00342">
    <property type="entry name" value="HTH_ARAC"/>
    <property type="match status" value="1"/>
</dbReference>
<dbReference type="Pfam" id="PF02518">
    <property type="entry name" value="HATPase_c"/>
    <property type="match status" value="1"/>
</dbReference>
<keyword evidence="6" id="KW-0418">Kinase</keyword>
<evidence type="ECO:0000313" key="16">
    <source>
        <dbReference type="EMBL" id="NME71451.1"/>
    </source>
</evidence>
<evidence type="ECO:0000259" key="13">
    <source>
        <dbReference type="PROSITE" id="PS01124"/>
    </source>
</evidence>
<dbReference type="Proteomes" id="UP000576082">
    <property type="component" value="Unassembled WGS sequence"/>
</dbReference>
<dbReference type="FunFam" id="3.30.565.10:FF:000037">
    <property type="entry name" value="Hybrid sensor histidine kinase/response regulator"/>
    <property type="match status" value="1"/>
</dbReference>
<dbReference type="InterPro" id="IPR005467">
    <property type="entry name" value="His_kinase_dom"/>
</dbReference>
<evidence type="ECO:0000256" key="11">
    <source>
        <dbReference type="ARBA" id="ARBA00023163"/>
    </source>
</evidence>
<organism evidence="16 17">
    <name type="scientific">Flammeovirga aprica JL-4</name>
    <dbReference type="NCBI Taxonomy" id="694437"/>
    <lineage>
        <taxon>Bacteria</taxon>
        <taxon>Pseudomonadati</taxon>
        <taxon>Bacteroidota</taxon>
        <taxon>Cytophagia</taxon>
        <taxon>Cytophagales</taxon>
        <taxon>Flammeovirgaceae</taxon>
        <taxon>Flammeovirga</taxon>
    </lineage>
</organism>
<keyword evidence="4" id="KW-0808">Transferase</keyword>
<comment type="caution">
    <text evidence="16">The sequence shown here is derived from an EMBL/GenBank/DDBJ whole genome shotgun (WGS) entry which is preliminary data.</text>
</comment>
<evidence type="ECO:0000256" key="5">
    <source>
        <dbReference type="ARBA" id="ARBA00022741"/>
    </source>
</evidence>
<dbReference type="InterPro" id="IPR011006">
    <property type="entry name" value="CheY-like_superfamily"/>
</dbReference>
<evidence type="ECO:0000256" key="9">
    <source>
        <dbReference type="ARBA" id="ARBA00023015"/>
    </source>
</evidence>
<dbReference type="InterPro" id="IPR009057">
    <property type="entry name" value="Homeodomain-like_sf"/>
</dbReference>
<dbReference type="InterPro" id="IPR013783">
    <property type="entry name" value="Ig-like_fold"/>
</dbReference>
<feature type="domain" description="Response regulatory" evidence="15">
    <location>
        <begin position="1038"/>
        <end position="1153"/>
    </location>
</feature>
<evidence type="ECO:0000256" key="12">
    <source>
        <dbReference type="PROSITE-ProRule" id="PRU00169"/>
    </source>
</evidence>
<dbReference type="RefSeq" id="WP_205959994.1">
    <property type="nucleotide sequence ID" value="NZ_JABANE010000099.1"/>
</dbReference>
<dbReference type="InterPro" id="IPR036890">
    <property type="entry name" value="HATPase_C_sf"/>
</dbReference>
<dbReference type="PANTHER" id="PTHR43547">
    <property type="entry name" value="TWO-COMPONENT HISTIDINE KINASE"/>
    <property type="match status" value="1"/>
</dbReference>
<dbReference type="PROSITE" id="PS00041">
    <property type="entry name" value="HTH_ARAC_FAMILY_1"/>
    <property type="match status" value="1"/>
</dbReference>
<dbReference type="GO" id="GO:0000155">
    <property type="term" value="F:phosphorelay sensor kinase activity"/>
    <property type="evidence" value="ECO:0007669"/>
    <property type="project" value="InterPro"/>
</dbReference>
<keyword evidence="11" id="KW-0804">Transcription</keyword>
<evidence type="ECO:0000313" key="17">
    <source>
        <dbReference type="Proteomes" id="UP000576082"/>
    </source>
</evidence>
<name>A0A7X9RZA3_9BACT</name>
<dbReference type="GO" id="GO:0043565">
    <property type="term" value="F:sequence-specific DNA binding"/>
    <property type="evidence" value="ECO:0007669"/>
    <property type="project" value="InterPro"/>
</dbReference>